<dbReference type="AlphaFoldDB" id="A0A8J3WQ13"/>
<protein>
    <recommendedName>
        <fullName evidence="3">DUF2334 domain-containing protein</fullName>
    </recommendedName>
</protein>
<dbReference type="Pfam" id="PF10096">
    <property type="entry name" value="DUF2334"/>
    <property type="match status" value="1"/>
</dbReference>
<dbReference type="InterPro" id="IPR011330">
    <property type="entry name" value="Glyco_hydro/deAcase_b/a-brl"/>
</dbReference>
<gene>
    <name evidence="1" type="ORF">Psi01_81950</name>
</gene>
<sequence length="551" mass="59197">MPTSTSPLRRRLAILLALATLCTATLLTAGLTRRVPAAAADSVPAAAVVFKGGLAGTGRSTLVLYDTTGRWSHTGELYAIQAANLAGHFGTYTAMPVSAYTKGAMEPYTAVVYAGSSYGEPLPQAFLEDVRSTARPVIWMNDNIWQLTAATPGFAATYGWMWSGLDHAAVGKVVYKGRTLTRDTANASGVMAYASVDTTTAAVLAEAVRADGTRLPWAIRSRNLTYIGEIPFTFTTATDRYLIFSDLLFDALAPETLEEHRAMVRLEDVGPTYDVAKLRAVAQMLAARKIPYSFGVYPVHKDPAKGVSVSLKDRPRLVETLKYMLANGGTMIMHGYTHQYADRPNPYNGVSGADFEFYAAHVDADDYVRYDGPVPGDSTAWAAGRMMASAAEFRAAGLPVPTIFEFPHYAASAADYKAALTRFGARYERSLYFAGTLSGTGPRPEHMTGQFFPYAVTDVYGSKVLPENLGNVVLTGYNNNPSVLPADLVEAARANLVVRDGVASFFYHPYLGTERLGEIIDGIEDLGYAFVAPAALTAAAAPAVPLTAHVR</sequence>
<proteinExistence type="predicted"/>
<dbReference type="SUPFAM" id="SSF88713">
    <property type="entry name" value="Glycoside hydrolase/deacetylase"/>
    <property type="match status" value="1"/>
</dbReference>
<name>A0A8J3WQ13_9ACTN</name>
<dbReference type="CDD" id="cd10923">
    <property type="entry name" value="CE4_COG5298"/>
    <property type="match status" value="1"/>
</dbReference>
<organism evidence="1 2">
    <name type="scientific">Planobispora siamensis</name>
    <dbReference type="NCBI Taxonomy" id="936338"/>
    <lineage>
        <taxon>Bacteria</taxon>
        <taxon>Bacillati</taxon>
        <taxon>Actinomycetota</taxon>
        <taxon>Actinomycetes</taxon>
        <taxon>Streptosporangiales</taxon>
        <taxon>Streptosporangiaceae</taxon>
        <taxon>Planobispora</taxon>
    </lineage>
</organism>
<dbReference type="EMBL" id="BOOJ01000088">
    <property type="protein sequence ID" value="GIH97565.1"/>
    <property type="molecule type" value="Genomic_DNA"/>
</dbReference>
<comment type="caution">
    <text evidence="1">The sequence shown here is derived from an EMBL/GenBank/DDBJ whole genome shotgun (WGS) entry which is preliminary data.</text>
</comment>
<dbReference type="InterPro" id="IPR018763">
    <property type="entry name" value="DUF2334"/>
</dbReference>
<reference evidence="1 2" key="1">
    <citation type="submission" date="2021-01" db="EMBL/GenBank/DDBJ databases">
        <title>Whole genome shotgun sequence of Planobispora siamensis NBRC 107568.</title>
        <authorList>
            <person name="Komaki H."/>
            <person name="Tamura T."/>
        </authorList>
    </citation>
    <scope>NUCLEOTIDE SEQUENCE [LARGE SCALE GENOMIC DNA]</scope>
    <source>
        <strain evidence="1 2">NBRC 107568</strain>
    </source>
</reference>
<evidence type="ECO:0000313" key="1">
    <source>
        <dbReference type="EMBL" id="GIH97565.1"/>
    </source>
</evidence>
<keyword evidence="2" id="KW-1185">Reference proteome</keyword>
<evidence type="ECO:0000313" key="2">
    <source>
        <dbReference type="Proteomes" id="UP000619788"/>
    </source>
</evidence>
<dbReference type="GO" id="GO:0005975">
    <property type="term" value="P:carbohydrate metabolic process"/>
    <property type="evidence" value="ECO:0007669"/>
    <property type="project" value="InterPro"/>
</dbReference>
<accession>A0A8J3WQ13</accession>
<dbReference type="RefSeq" id="WP_204069553.1">
    <property type="nucleotide sequence ID" value="NZ_BOOJ01000088.1"/>
</dbReference>
<dbReference type="Proteomes" id="UP000619788">
    <property type="component" value="Unassembled WGS sequence"/>
</dbReference>
<evidence type="ECO:0008006" key="3">
    <source>
        <dbReference type="Google" id="ProtNLM"/>
    </source>
</evidence>